<feature type="compositionally biased region" description="Gly residues" evidence="1">
    <location>
        <begin position="451"/>
        <end position="464"/>
    </location>
</feature>
<feature type="region of interest" description="Disordered" evidence="1">
    <location>
        <begin position="151"/>
        <end position="183"/>
    </location>
</feature>
<keyword evidence="5" id="KW-1185">Reference proteome</keyword>
<comment type="caution">
    <text evidence="4">The sequence shown here is derived from an EMBL/GenBank/DDBJ whole genome shotgun (WGS) entry which is preliminary data.</text>
</comment>
<accession>A0A316EFC2</accession>
<feature type="chain" id="PRO_5039099917" description="Collagen triple helix repeat protein" evidence="3">
    <location>
        <begin position="29"/>
        <end position="580"/>
    </location>
</feature>
<feature type="region of interest" description="Disordered" evidence="1">
    <location>
        <begin position="429"/>
        <end position="530"/>
    </location>
</feature>
<evidence type="ECO:0000313" key="5">
    <source>
        <dbReference type="Proteomes" id="UP000245697"/>
    </source>
</evidence>
<keyword evidence="2" id="KW-0472">Membrane</keyword>
<reference evidence="4 5" key="1">
    <citation type="submission" date="2018-05" db="EMBL/GenBank/DDBJ databases">
        <title>Genomic Encyclopedia of Archaeal and Bacterial Type Strains, Phase II (KMG-II): from individual species to whole genera.</title>
        <authorList>
            <person name="Goeker M."/>
        </authorList>
    </citation>
    <scope>NUCLEOTIDE SEQUENCE [LARGE SCALE GENOMIC DNA]</scope>
    <source>
        <strain evidence="4 5">DSM 45184</strain>
    </source>
</reference>
<feature type="signal peptide" evidence="3">
    <location>
        <begin position="1"/>
        <end position="28"/>
    </location>
</feature>
<evidence type="ECO:0000256" key="3">
    <source>
        <dbReference type="SAM" id="SignalP"/>
    </source>
</evidence>
<feature type="compositionally biased region" description="Low complexity" evidence="1">
    <location>
        <begin position="431"/>
        <end position="442"/>
    </location>
</feature>
<feature type="compositionally biased region" description="Polar residues" evidence="1">
    <location>
        <begin position="486"/>
        <end position="513"/>
    </location>
</feature>
<keyword evidence="3" id="KW-0732">Signal</keyword>
<evidence type="ECO:0000256" key="2">
    <source>
        <dbReference type="SAM" id="Phobius"/>
    </source>
</evidence>
<proteinExistence type="predicted"/>
<evidence type="ECO:0008006" key="6">
    <source>
        <dbReference type="Google" id="ProtNLM"/>
    </source>
</evidence>
<organism evidence="4 5">
    <name type="scientific">Actinoplanes xinjiangensis</name>
    <dbReference type="NCBI Taxonomy" id="512350"/>
    <lineage>
        <taxon>Bacteria</taxon>
        <taxon>Bacillati</taxon>
        <taxon>Actinomycetota</taxon>
        <taxon>Actinomycetes</taxon>
        <taxon>Micromonosporales</taxon>
        <taxon>Micromonosporaceae</taxon>
        <taxon>Actinoplanes</taxon>
    </lineage>
</organism>
<evidence type="ECO:0000313" key="4">
    <source>
        <dbReference type="EMBL" id="PWK29945.1"/>
    </source>
</evidence>
<dbReference type="EMBL" id="QGGR01000042">
    <property type="protein sequence ID" value="PWK29945.1"/>
    <property type="molecule type" value="Genomic_DNA"/>
</dbReference>
<gene>
    <name evidence="4" type="ORF">BC793_14259</name>
</gene>
<keyword evidence="2" id="KW-1133">Transmembrane helix</keyword>
<dbReference type="AlphaFoldDB" id="A0A316EFC2"/>
<sequence>MTPARSVAASVVALGLAGTLTLPAPASAAATFAAPQTCDRPEHYAAQSAAELLHIDRLDLGPAGRPTTSSGTTGAGAPSAREHARAGGNGVSVPGAGGSGAREAGSGHGGAAHSTIGGVGLGEVRTVLIADRPVNSAGAARILNGRVPGSKSRNELALQKAPPVHPKADTRRTGSKKFGPMQVGDGSLRARAVWAHGMACGNATGDTSSAAAEISRLTIAGGGSAALVRVPEKITSRSGTALRLRGGVPQSTGSATITAGRISLVDNEVRLRVLRAPELRASMTAKGQSRVDYQPAVVEIVGKNGKKSRLSTAGDHIDITLSDEMRVLESLPSRLDPIGDLPLPQVSGLPMISRPETTPTPDTKPGSTLRIALGEVRHANKNNAIAARATAIRVTLTRNVDARSDRPHDKTSTLVADLRIGMLEAAAVAPSGKVSGRSKGSGQTSPQNGDPGHGNTSGRGGTHGNNGAPGQADSIGQNGIPGQGGAVNQNGALGQGSTVGQNGIPGQSGTADRSGTPDHSGALGQSGAFGQDGSGFDTALGSGALPITGRRVVSLLIAGAVMIIAGAAAVALTARRRKRS</sequence>
<name>A0A316EFC2_9ACTN</name>
<feature type="region of interest" description="Disordered" evidence="1">
    <location>
        <begin position="59"/>
        <end position="112"/>
    </location>
</feature>
<evidence type="ECO:0000256" key="1">
    <source>
        <dbReference type="SAM" id="MobiDB-lite"/>
    </source>
</evidence>
<feature type="transmembrane region" description="Helical" evidence="2">
    <location>
        <begin position="552"/>
        <end position="574"/>
    </location>
</feature>
<feature type="compositionally biased region" description="Low complexity" evidence="1">
    <location>
        <begin position="61"/>
        <end position="79"/>
    </location>
</feature>
<keyword evidence="2" id="KW-0812">Transmembrane</keyword>
<feature type="compositionally biased region" description="Gly residues" evidence="1">
    <location>
        <begin position="87"/>
        <end position="110"/>
    </location>
</feature>
<dbReference type="Proteomes" id="UP000245697">
    <property type="component" value="Unassembled WGS sequence"/>
</dbReference>
<protein>
    <recommendedName>
        <fullName evidence="6">Collagen triple helix repeat protein</fullName>
    </recommendedName>
</protein>